<evidence type="ECO:0000313" key="2">
    <source>
        <dbReference type="Proteomes" id="UP000653797"/>
    </source>
</evidence>
<sequence>MAEIIDRKQLLQENEAEQEISYTWLSRKVKPFGKAGQVSTRKKSPGSAPDWVASVMFAERVADSDQIKFTTFIVKDKEFEQQYQASQWMKGRLEEILKPAEV</sequence>
<dbReference type="Proteomes" id="UP000653797">
    <property type="component" value="Unassembled WGS sequence"/>
</dbReference>
<protein>
    <submittedName>
        <fullName evidence="1">Uncharacterized protein</fullName>
    </submittedName>
</protein>
<comment type="caution">
    <text evidence="1">The sequence shown here is derived from an EMBL/GenBank/DDBJ whole genome shotgun (WGS) entry which is preliminary data.</text>
</comment>
<evidence type="ECO:0000313" key="1">
    <source>
        <dbReference type="EMBL" id="MBD2753807.1"/>
    </source>
</evidence>
<gene>
    <name evidence="1" type="ORF">IC230_12955</name>
</gene>
<dbReference type="AlphaFoldDB" id="A0A927B227"/>
<organism evidence="1 2">
    <name type="scientific">Spirosoma validum</name>
    <dbReference type="NCBI Taxonomy" id="2771355"/>
    <lineage>
        <taxon>Bacteria</taxon>
        <taxon>Pseudomonadati</taxon>
        <taxon>Bacteroidota</taxon>
        <taxon>Cytophagia</taxon>
        <taxon>Cytophagales</taxon>
        <taxon>Cytophagaceae</taxon>
        <taxon>Spirosoma</taxon>
    </lineage>
</organism>
<proteinExistence type="predicted"/>
<dbReference type="RefSeq" id="WP_191039454.1">
    <property type="nucleotide sequence ID" value="NZ_JACXAA010000004.1"/>
</dbReference>
<keyword evidence="2" id="KW-1185">Reference proteome</keyword>
<reference evidence="1" key="1">
    <citation type="submission" date="2020-09" db="EMBL/GenBank/DDBJ databases">
        <authorList>
            <person name="Kim M.K."/>
        </authorList>
    </citation>
    <scope>NUCLEOTIDE SEQUENCE</scope>
    <source>
        <strain evidence="1">BT704</strain>
    </source>
</reference>
<accession>A0A927B227</accession>
<dbReference type="EMBL" id="JACXAA010000004">
    <property type="protein sequence ID" value="MBD2753807.1"/>
    <property type="molecule type" value="Genomic_DNA"/>
</dbReference>
<name>A0A927B227_9BACT</name>